<reference evidence="1" key="1">
    <citation type="journal article" date="2014" name="Int. J. Syst. Evol. Microbiol.">
        <title>Complete genome sequence of Corynebacterium casei LMG S-19264T (=DSM 44701T), isolated from a smear-ripened cheese.</title>
        <authorList>
            <consortium name="US DOE Joint Genome Institute (JGI-PGF)"/>
            <person name="Walter F."/>
            <person name="Albersmeier A."/>
            <person name="Kalinowski J."/>
            <person name="Ruckert C."/>
        </authorList>
    </citation>
    <scope>NUCLEOTIDE SEQUENCE</scope>
    <source>
        <strain evidence="1">KCTC 12113</strain>
    </source>
</reference>
<dbReference type="Gene3D" id="3.20.20.370">
    <property type="entry name" value="Glycoside hydrolase/deacetylase"/>
    <property type="match status" value="1"/>
</dbReference>
<dbReference type="GO" id="GO:0005975">
    <property type="term" value="P:carbohydrate metabolic process"/>
    <property type="evidence" value="ECO:0007669"/>
    <property type="project" value="InterPro"/>
</dbReference>
<dbReference type="AlphaFoldDB" id="A0A918ML22"/>
<name>A0A918ML22_9FLAO</name>
<dbReference type="PANTHER" id="PTHR30292:SF0">
    <property type="entry name" value="5-OXOPROLINASE SUBUNIT A"/>
    <property type="match status" value="1"/>
</dbReference>
<dbReference type="Proteomes" id="UP000634668">
    <property type="component" value="Unassembled WGS sequence"/>
</dbReference>
<accession>A0A918ML22</accession>
<dbReference type="InterPro" id="IPR011330">
    <property type="entry name" value="Glyco_hydro/deAcase_b/a-brl"/>
</dbReference>
<sequence>MIKYNIDINCDLGEGFNNEDLIMPYISSCNIACGGHAGDRETMKRAAGLAMEYKVLIGAHPSYPDQKNFGRITMDIPDLELIQCIRAQITGLESVLKEFNIPLSHIKPHGALYNDIAKNRRLANIVIVAIEDYKEKAVLYAPYGSKFGEVAVANGFQVKYEAFADRNYNADGSLVSRTQRNALIQDPVEVLEHLRYIVKNQEVITVDGNSIKLLADTYCIHGDEPSTLQILTYLSNELPKHKILIKN</sequence>
<proteinExistence type="predicted"/>
<dbReference type="InterPro" id="IPR005501">
    <property type="entry name" value="LamB/YcsF/PxpA-like"/>
</dbReference>
<keyword evidence="2" id="KW-1185">Reference proteome</keyword>
<dbReference type="RefSeq" id="WP_026812614.1">
    <property type="nucleotide sequence ID" value="NZ_BMWP01000009.1"/>
</dbReference>
<protein>
    <submittedName>
        <fullName evidence="1">LamB/YcsF family protein</fullName>
    </submittedName>
</protein>
<dbReference type="PANTHER" id="PTHR30292">
    <property type="entry name" value="UNCHARACTERIZED PROTEIN YBGL-RELATED"/>
    <property type="match status" value="1"/>
</dbReference>
<dbReference type="NCBIfam" id="NF003814">
    <property type="entry name" value="PRK05406.1-3"/>
    <property type="match status" value="1"/>
</dbReference>
<comment type="caution">
    <text evidence="1">The sequence shown here is derived from an EMBL/GenBank/DDBJ whole genome shotgun (WGS) entry which is preliminary data.</text>
</comment>
<evidence type="ECO:0000313" key="2">
    <source>
        <dbReference type="Proteomes" id="UP000634668"/>
    </source>
</evidence>
<evidence type="ECO:0000313" key="1">
    <source>
        <dbReference type="EMBL" id="GGW32389.1"/>
    </source>
</evidence>
<dbReference type="SUPFAM" id="SSF88713">
    <property type="entry name" value="Glycoside hydrolase/deacetylase"/>
    <property type="match status" value="1"/>
</dbReference>
<dbReference type="CDD" id="cd10801">
    <property type="entry name" value="LamB_YcsF_like_1"/>
    <property type="match status" value="1"/>
</dbReference>
<organism evidence="1 2">
    <name type="scientific">Arenibacter certesii</name>
    <dbReference type="NCBI Taxonomy" id="228955"/>
    <lineage>
        <taxon>Bacteria</taxon>
        <taxon>Pseudomonadati</taxon>
        <taxon>Bacteroidota</taxon>
        <taxon>Flavobacteriia</taxon>
        <taxon>Flavobacteriales</taxon>
        <taxon>Flavobacteriaceae</taxon>
        <taxon>Arenibacter</taxon>
    </lineage>
</organism>
<dbReference type="NCBIfam" id="NF003816">
    <property type="entry name" value="PRK05406.1-5"/>
    <property type="match status" value="1"/>
</dbReference>
<dbReference type="EMBL" id="BMWP01000009">
    <property type="protein sequence ID" value="GGW32389.1"/>
    <property type="molecule type" value="Genomic_DNA"/>
</dbReference>
<reference evidence="1" key="2">
    <citation type="submission" date="2020-09" db="EMBL/GenBank/DDBJ databases">
        <authorList>
            <person name="Sun Q."/>
            <person name="Kim S."/>
        </authorList>
    </citation>
    <scope>NUCLEOTIDE SEQUENCE</scope>
    <source>
        <strain evidence="1">KCTC 12113</strain>
    </source>
</reference>
<dbReference type="Pfam" id="PF03746">
    <property type="entry name" value="LamB_YcsF"/>
    <property type="match status" value="1"/>
</dbReference>
<gene>
    <name evidence="1" type="ORF">GCM10007383_16840</name>
</gene>